<dbReference type="PANTHER" id="PTHR30538:SF0">
    <property type="entry name" value="L-LYSINE 2,3-AMINOMUTASE AQ_1632-RELATED"/>
    <property type="match status" value="1"/>
</dbReference>
<dbReference type="EMBL" id="JACNJZ010000102">
    <property type="protein sequence ID" value="MBC8317750.1"/>
    <property type="molecule type" value="Genomic_DNA"/>
</dbReference>
<dbReference type="GO" id="GO:0003824">
    <property type="term" value="F:catalytic activity"/>
    <property type="evidence" value="ECO:0007669"/>
    <property type="project" value="InterPro"/>
</dbReference>
<evidence type="ECO:0000256" key="5">
    <source>
        <dbReference type="ARBA" id="ARBA00022691"/>
    </source>
</evidence>
<evidence type="ECO:0000256" key="1">
    <source>
        <dbReference type="ARBA" id="ARBA00001933"/>
    </source>
</evidence>
<dbReference type="GO" id="GO:0051539">
    <property type="term" value="F:4 iron, 4 sulfur cluster binding"/>
    <property type="evidence" value="ECO:0007669"/>
    <property type="project" value="UniProtKB-KW"/>
</dbReference>
<comment type="cofactor">
    <cofactor evidence="1">
        <name>pyridoxal 5'-phosphate</name>
        <dbReference type="ChEBI" id="CHEBI:597326"/>
    </cofactor>
</comment>
<dbReference type="NCBIfam" id="TIGR00238">
    <property type="entry name" value="KamA family radical SAM protein"/>
    <property type="match status" value="1"/>
</dbReference>
<accession>A0A8J6TFQ3</accession>
<dbReference type="Gene3D" id="3.20.20.70">
    <property type="entry name" value="Aldolase class I"/>
    <property type="match status" value="1"/>
</dbReference>
<reference evidence="11 12" key="1">
    <citation type="submission" date="2020-08" db="EMBL/GenBank/DDBJ databases">
        <title>Bridging the membrane lipid divide: bacteria of the FCB group superphylum have the potential to synthesize archaeal ether lipids.</title>
        <authorList>
            <person name="Villanueva L."/>
            <person name="Von Meijenfeldt F.A.B."/>
            <person name="Westbye A.B."/>
            <person name="Yadav S."/>
            <person name="Hopmans E.C."/>
            <person name="Dutilh B.E."/>
            <person name="Sinninghe Damste J.S."/>
        </authorList>
    </citation>
    <scope>NUCLEOTIDE SEQUENCE [LARGE SCALE GENOMIC DNA]</scope>
    <source>
        <strain evidence="11">NIOZ-UU47</strain>
    </source>
</reference>
<dbReference type="InterPro" id="IPR007197">
    <property type="entry name" value="rSAM"/>
</dbReference>
<evidence type="ECO:0000256" key="6">
    <source>
        <dbReference type="ARBA" id="ARBA00022723"/>
    </source>
</evidence>
<gene>
    <name evidence="11" type="ORF">H8E41_07565</name>
</gene>
<evidence type="ECO:0000259" key="10">
    <source>
        <dbReference type="Pfam" id="PF04055"/>
    </source>
</evidence>
<keyword evidence="6" id="KW-0479">Metal-binding</keyword>
<dbReference type="AlphaFoldDB" id="A0A8J6TFQ3"/>
<dbReference type="SFLD" id="SFLDG01070">
    <property type="entry name" value="PLP-dependent"/>
    <property type="match status" value="1"/>
</dbReference>
<dbReference type="CDD" id="cd01335">
    <property type="entry name" value="Radical_SAM"/>
    <property type="match status" value="1"/>
</dbReference>
<dbReference type="SUPFAM" id="SSF102114">
    <property type="entry name" value="Radical SAM enzymes"/>
    <property type="match status" value="1"/>
</dbReference>
<evidence type="ECO:0000313" key="11">
    <source>
        <dbReference type="EMBL" id="MBC8317750.1"/>
    </source>
</evidence>
<keyword evidence="8" id="KW-0408">Iron</keyword>
<dbReference type="GO" id="GO:0046872">
    <property type="term" value="F:metal ion binding"/>
    <property type="evidence" value="ECO:0007669"/>
    <property type="project" value="UniProtKB-KW"/>
</dbReference>
<dbReference type="InterPro" id="IPR003739">
    <property type="entry name" value="Lys_aminomutase/Glu_NH3_mut"/>
</dbReference>
<evidence type="ECO:0000256" key="3">
    <source>
        <dbReference type="ARBA" id="ARBA00008703"/>
    </source>
</evidence>
<evidence type="ECO:0000256" key="2">
    <source>
        <dbReference type="ARBA" id="ARBA00001966"/>
    </source>
</evidence>
<feature type="domain" description="Radical SAM core" evidence="10">
    <location>
        <begin position="301"/>
        <end position="443"/>
    </location>
</feature>
<dbReference type="PANTHER" id="PTHR30538">
    <property type="entry name" value="LYSINE 2,3-AMINOMUTASE-RELATED"/>
    <property type="match status" value="1"/>
</dbReference>
<dbReference type="SFLD" id="SFLDS00029">
    <property type="entry name" value="Radical_SAM"/>
    <property type="match status" value="1"/>
</dbReference>
<keyword evidence="9" id="KW-0411">Iron-sulfur</keyword>
<comment type="similarity">
    <text evidence="3">Belongs to the radical SAM superfamily. KamA family.</text>
</comment>
<comment type="caution">
    <text evidence="11">The sequence shown here is derived from an EMBL/GenBank/DDBJ whole genome shotgun (WGS) entry which is preliminary data.</text>
</comment>
<keyword evidence="7" id="KW-0663">Pyridoxal phosphate</keyword>
<keyword evidence="5" id="KW-0949">S-adenosyl-L-methionine</keyword>
<dbReference type="InterPro" id="IPR013785">
    <property type="entry name" value="Aldolase_TIM"/>
</dbReference>
<keyword evidence="4" id="KW-0004">4Fe-4S</keyword>
<evidence type="ECO:0000256" key="9">
    <source>
        <dbReference type="ARBA" id="ARBA00023014"/>
    </source>
</evidence>
<evidence type="ECO:0000256" key="8">
    <source>
        <dbReference type="ARBA" id="ARBA00023004"/>
    </source>
</evidence>
<organism evidence="11 12">
    <name type="scientific">Candidatus Desulfobia pelagia</name>
    <dbReference type="NCBI Taxonomy" id="2841692"/>
    <lineage>
        <taxon>Bacteria</taxon>
        <taxon>Pseudomonadati</taxon>
        <taxon>Thermodesulfobacteriota</taxon>
        <taxon>Desulfobulbia</taxon>
        <taxon>Desulfobulbales</taxon>
        <taxon>Desulfobulbaceae</taxon>
        <taxon>Candidatus Desulfobia</taxon>
    </lineage>
</organism>
<evidence type="ECO:0000256" key="4">
    <source>
        <dbReference type="ARBA" id="ARBA00022485"/>
    </source>
</evidence>
<dbReference type="Gene3D" id="6.10.140.1170">
    <property type="match status" value="1"/>
</dbReference>
<proteinExistence type="inferred from homology"/>
<evidence type="ECO:0000313" key="12">
    <source>
        <dbReference type="Proteomes" id="UP000614424"/>
    </source>
</evidence>
<evidence type="ECO:0000256" key="7">
    <source>
        <dbReference type="ARBA" id="ARBA00022898"/>
    </source>
</evidence>
<dbReference type="Pfam" id="PF04055">
    <property type="entry name" value="Radical_SAM"/>
    <property type="match status" value="1"/>
</dbReference>
<sequence length="593" mass="68638">MNTYEYTPQAVILINPRFFAVAKKSKDLYQMRKELATHLYMIELESSEAYDQDAAIFVRIRDTSQVLRNMLKKRSEDLTGFSMAQVIHDLAHENPRPDLTPAFYADLYHLLSGILGKGSRKAFDDIQLSAINDQGRPAAIRRSRQLDEIRSEVDQKIYQYTTGLDKHSVTGRNKRRDKIITKLNASLDDWHDWRWQISNIIKDPELLQDLVKLSKEEKKAVETARAHKLPFGITPYYLSLMDDAQSQRDISIRAQVLPPADYVSHVISNQETSGLDFMGEEDTSPFDLITRRYPAICIFKPFNTCPQICVYCQRNWEIDDAMSPKAFAGIKQIDAAIRWIKEHPTIHEVLITGGDPLAMGDITISNILAKIADISTVDRIRIGTRIPVTMPMRITADLADILAQFRELGRREVAITTHVQNPYEITPELVKAVNRLRSRGLPVYNQLVYTYFVSKRFEASALRRHLRLIGIDPYYTFNTKGKEETLSYRVPISRLVMEQQEEARLLPGLERTDEAVFNVPRLGKNYLKSREHRDLVSILPNGARVYEFYSWEKNLSNTTNTYSYVDVPILDYLKRLEKDGENIQDYYTIWYYF</sequence>
<comment type="cofactor">
    <cofactor evidence="2">
        <name>[4Fe-4S] cluster</name>
        <dbReference type="ChEBI" id="CHEBI:49883"/>
    </cofactor>
</comment>
<dbReference type="Proteomes" id="UP000614424">
    <property type="component" value="Unassembled WGS sequence"/>
</dbReference>
<protein>
    <submittedName>
        <fullName evidence="11">KamA family radical SAM protein</fullName>
    </submittedName>
</protein>
<name>A0A8J6TFQ3_9BACT</name>
<dbReference type="InterPro" id="IPR058240">
    <property type="entry name" value="rSAM_sf"/>
</dbReference>